<keyword evidence="7" id="KW-0862">Zinc</keyword>
<dbReference type="SUPFAM" id="SSF57850">
    <property type="entry name" value="RING/U-box"/>
    <property type="match status" value="2"/>
</dbReference>
<proteinExistence type="predicted"/>
<evidence type="ECO:0000259" key="10">
    <source>
        <dbReference type="PROSITE" id="PS51873"/>
    </source>
</evidence>
<dbReference type="PANTHER" id="PTHR22770:SF47">
    <property type="entry name" value="E3 UBIQUITIN-PROTEIN LIGASE RNF216"/>
    <property type="match status" value="1"/>
</dbReference>
<organism evidence="11 12">
    <name type="scientific">Acrobeloides nanus</name>
    <dbReference type="NCBI Taxonomy" id="290746"/>
    <lineage>
        <taxon>Eukaryota</taxon>
        <taxon>Metazoa</taxon>
        <taxon>Ecdysozoa</taxon>
        <taxon>Nematoda</taxon>
        <taxon>Chromadorea</taxon>
        <taxon>Rhabditida</taxon>
        <taxon>Tylenchina</taxon>
        <taxon>Cephalobomorpha</taxon>
        <taxon>Cephaloboidea</taxon>
        <taxon>Cephalobidae</taxon>
        <taxon>Acrobeloides</taxon>
    </lineage>
</organism>
<dbReference type="InterPro" id="IPR047546">
    <property type="entry name" value="Rcat_RBR_RNF216"/>
</dbReference>
<evidence type="ECO:0000256" key="5">
    <source>
        <dbReference type="ARBA" id="ARBA00022771"/>
    </source>
</evidence>
<feature type="region of interest" description="Disordered" evidence="9">
    <location>
        <begin position="76"/>
        <end position="95"/>
    </location>
</feature>
<evidence type="ECO:0000313" key="12">
    <source>
        <dbReference type="WBParaSite" id="ACRNAN_scaffold9073.g21567.t1"/>
    </source>
</evidence>
<accession>A0A914EKE6</accession>
<evidence type="ECO:0000313" key="11">
    <source>
        <dbReference type="Proteomes" id="UP000887540"/>
    </source>
</evidence>
<dbReference type="Proteomes" id="UP000887540">
    <property type="component" value="Unplaced"/>
</dbReference>
<sequence>MHECKMSDHVEICAGELIKCPYNICGCVTMLPRSRILAHLHRCRYSPRMMQEDDTEEEIFYIEIKTGRVCTQLPKNRDENNGTNEIENERIKEEDDEAIQEPIEIQCPICIEEFNIQDCVQCLNLDEIHAFCKNCIKAHIETNVDELLLADSADGINCLIPECTISNLVDGKVAQRLGFRFIDQNLAPMQNIERCKSCHFAMEIEDSFDQTQFFICQMCHVIFCRRCQRDDNKHYKGNTLITCETLDQQEAEKSLRNLENEMSEAVIRKCLKCSLAFIKLDGCNKMTCRCGATQCYICKTPNIDYNHFCCGRNKAPGKPCNLCNKTCLLREKAELKDEEVLKRIRERSNLNAPRSSKDK</sequence>
<evidence type="ECO:0000256" key="7">
    <source>
        <dbReference type="ARBA" id="ARBA00022833"/>
    </source>
</evidence>
<keyword evidence="11" id="KW-1185">Reference proteome</keyword>
<dbReference type="Pfam" id="PF26200">
    <property type="entry name" value="Rcat_RNF216"/>
    <property type="match status" value="1"/>
</dbReference>
<evidence type="ECO:0000256" key="9">
    <source>
        <dbReference type="SAM" id="MobiDB-lite"/>
    </source>
</evidence>
<keyword evidence="3" id="KW-0479">Metal-binding</keyword>
<keyword evidence="2" id="KW-0808">Transferase</keyword>
<evidence type="ECO:0000256" key="1">
    <source>
        <dbReference type="ARBA" id="ARBA00004906"/>
    </source>
</evidence>
<dbReference type="AlphaFoldDB" id="A0A914EKE6"/>
<feature type="domain" description="RING-type" evidence="10">
    <location>
        <begin position="103"/>
        <end position="324"/>
    </location>
</feature>
<dbReference type="PROSITE" id="PS51873">
    <property type="entry name" value="TRIAD"/>
    <property type="match status" value="1"/>
</dbReference>
<comment type="pathway">
    <text evidence="1">Protein modification; protein ubiquitination.</text>
</comment>
<feature type="coiled-coil region" evidence="8">
    <location>
        <begin position="241"/>
        <end position="268"/>
    </location>
</feature>
<keyword evidence="8" id="KW-0175">Coiled coil</keyword>
<dbReference type="InterPro" id="IPR051628">
    <property type="entry name" value="LUBAC_E3_Ligases"/>
</dbReference>
<dbReference type="CDD" id="cd20353">
    <property type="entry name" value="Rcat_RBR_RNF216"/>
    <property type="match status" value="1"/>
</dbReference>
<dbReference type="Gene3D" id="3.30.40.10">
    <property type="entry name" value="Zinc/RING finger domain, C3HC4 (zinc finger)"/>
    <property type="match status" value="1"/>
</dbReference>
<dbReference type="InterPro" id="IPR044066">
    <property type="entry name" value="TRIAD_supradom"/>
</dbReference>
<evidence type="ECO:0000256" key="8">
    <source>
        <dbReference type="SAM" id="Coils"/>
    </source>
</evidence>
<evidence type="ECO:0000256" key="2">
    <source>
        <dbReference type="ARBA" id="ARBA00022679"/>
    </source>
</evidence>
<evidence type="ECO:0000256" key="4">
    <source>
        <dbReference type="ARBA" id="ARBA00022737"/>
    </source>
</evidence>
<name>A0A914EKE6_9BILA</name>
<dbReference type="WBParaSite" id="ACRNAN_scaffold9073.g21567.t1">
    <property type="protein sequence ID" value="ACRNAN_scaffold9073.g21567.t1"/>
    <property type="gene ID" value="ACRNAN_scaffold9073.g21567"/>
</dbReference>
<dbReference type="GO" id="GO:0016740">
    <property type="term" value="F:transferase activity"/>
    <property type="evidence" value="ECO:0007669"/>
    <property type="project" value="UniProtKB-KW"/>
</dbReference>
<reference evidence="12" key="1">
    <citation type="submission" date="2022-11" db="UniProtKB">
        <authorList>
            <consortium name="WormBaseParasite"/>
        </authorList>
    </citation>
    <scope>IDENTIFICATION</scope>
</reference>
<evidence type="ECO:0000256" key="6">
    <source>
        <dbReference type="ARBA" id="ARBA00022786"/>
    </source>
</evidence>
<keyword evidence="4" id="KW-0677">Repeat</keyword>
<keyword evidence="6" id="KW-0833">Ubl conjugation pathway</keyword>
<dbReference type="InterPro" id="IPR013083">
    <property type="entry name" value="Znf_RING/FYVE/PHD"/>
</dbReference>
<evidence type="ECO:0000256" key="3">
    <source>
        <dbReference type="ARBA" id="ARBA00022723"/>
    </source>
</evidence>
<dbReference type="GO" id="GO:0008270">
    <property type="term" value="F:zinc ion binding"/>
    <property type="evidence" value="ECO:0007669"/>
    <property type="project" value="UniProtKB-KW"/>
</dbReference>
<dbReference type="PANTHER" id="PTHR22770">
    <property type="entry name" value="UBIQUITIN CONJUGATING ENZYME 7 INTERACTING PROTEIN-RELATED"/>
    <property type="match status" value="1"/>
</dbReference>
<dbReference type="Gene3D" id="1.20.120.1750">
    <property type="match status" value="1"/>
</dbReference>
<protein>
    <submittedName>
        <fullName evidence="12">RING-type domain-containing protein</fullName>
    </submittedName>
</protein>
<keyword evidence="5" id="KW-0863">Zinc-finger</keyword>